<keyword evidence="5" id="KW-0804">Transcription</keyword>
<proteinExistence type="predicted"/>
<evidence type="ECO:0000256" key="4">
    <source>
        <dbReference type="ARBA" id="ARBA00023125"/>
    </source>
</evidence>
<keyword evidence="11" id="KW-1185">Reference proteome</keyword>
<evidence type="ECO:0000259" key="9">
    <source>
        <dbReference type="PROSITE" id="PS51294"/>
    </source>
</evidence>
<keyword evidence="6" id="KW-0539">Nucleus</keyword>
<feature type="compositionally biased region" description="Low complexity" evidence="7">
    <location>
        <begin position="114"/>
        <end position="138"/>
    </location>
</feature>
<dbReference type="PANTHER" id="PTHR45675">
    <property type="entry name" value="MYB TRANSCRIPTION FACTOR-RELATED-RELATED"/>
    <property type="match status" value="1"/>
</dbReference>
<gene>
    <name evidence="10" type="primary">MYBAS1</name>
    <name evidence="10" type="ORF">AXF42_Ash017767</name>
</gene>
<dbReference type="Gene3D" id="1.10.10.60">
    <property type="entry name" value="Homeodomain-like"/>
    <property type="match status" value="2"/>
</dbReference>
<evidence type="ECO:0000313" key="11">
    <source>
        <dbReference type="Proteomes" id="UP000236161"/>
    </source>
</evidence>
<evidence type="ECO:0000313" key="10">
    <source>
        <dbReference type="EMBL" id="PKA63298.1"/>
    </source>
</evidence>
<dbReference type="InterPro" id="IPR001005">
    <property type="entry name" value="SANT/Myb"/>
</dbReference>
<dbReference type="CDD" id="cd00167">
    <property type="entry name" value="SANT"/>
    <property type="match status" value="1"/>
</dbReference>
<feature type="domain" description="Myb-like" evidence="8">
    <location>
        <begin position="45"/>
        <end position="95"/>
    </location>
</feature>
<name>A0A2I0B669_9ASPA</name>
<reference evidence="10 11" key="1">
    <citation type="journal article" date="2017" name="Nature">
        <title>The Apostasia genome and the evolution of orchids.</title>
        <authorList>
            <person name="Zhang G.Q."/>
            <person name="Liu K.W."/>
            <person name="Li Z."/>
            <person name="Lohaus R."/>
            <person name="Hsiao Y.Y."/>
            <person name="Niu S.C."/>
            <person name="Wang J.Y."/>
            <person name="Lin Y.C."/>
            <person name="Xu Q."/>
            <person name="Chen L.J."/>
            <person name="Yoshida K."/>
            <person name="Fujiwara S."/>
            <person name="Wang Z.W."/>
            <person name="Zhang Y.Q."/>
            <person name="Mitsuda N."/>
            <person name="Wang M."/>
            <person name="Liu G.H."/>
            <person name="Pecoraro L."/>
            <person name="Huang H.X."/>
            <person name="Xiao X.J."/>
            <person name="Lin M."/>
            <person name="Wu X.Y."/>
            <person name="Wu W.L."/>
            <person name="Chen Y.Y."/>
            <person name="Chang S.B."/>
            <person name="Sakamoto S."/>
            <person name="Ohme-Takagi M."/>
            <person name="Yagi M."/>
            <person name="Zeng S.J."/>
            <person name="Shen C.Y."/>
            <person name="Yeh C.M."/>
            <person name="Luo Y.B."/>
            <person name="Tsai W.C."/>
            <person name="Van de Peer Y."/>
            <person name="Liu Z.J."/>
        </authorList>
    </citation>
    <scope>NUCLEOTIDE SEQUENCE [LARGE SCALE GENOMIC DNA]</scope>
    <source>
        <strain evidence="11">cv. Shenzhen</strain>
        <tissue evidence="10">Stem</tissue>
    </source>
</reference>
<evidence type="ECO:0000256" key="5">
    <source>
        <dbReference type="ARBA" id="ARBA00023163"/>
    </source>
</evidence>
<feature type="region of interest" description="Disordered" evidence="7">
    <location>
        <begin position="108"/>
        <end position="144"/>
    </location>
</feature>
<dbReference type="SMART" id="SM00717">
    <property type="entry name" value="SANT"/>
    <property type="match status" value="1"/>
</dbReference>
<organism evidence="10 11">
    <name type="scientific">Apostasia shenzhenica</name>
    <dbReference type="NCBI Taxonomy" id="1088818"/>
    <lineage>
        <taxon>Eukaryota</taxon>
        <taxon>Viridiplantae</taxon>
        <taxon>Streptophyta</taxon>
        <taxon>Embryophyta</taxon>
        <taxon>Tracheophyta</taxon>
        <taxon>Spermatophyta</taxon>
        <taxon>Magnoliopsida</taxon>
        <taxon>Liliopsida</taxon>
        <taxon>Asparagales</taxon>
        <taxon>Orchidaceae</taxon>
        <taxon>Apostasioideae</taxon>
        <taxon>Apostasia</taxon>
    </lineage>
</organism>
<dbReference type="GO" id="GO:0005634">
    <property type="term" value="C:nucleus"/>
    <property type="evidence" value="ECO:0007669"/>
    <property type="project" value="UniProtKB-SubCell"/>
</dbReference>
<dbReference type="EMBL" id="KZ451909">
    <property type="protein sequence ID" value="PKA63298.1"/>
    <property type="molecule type" value="Genomic_DNA"/>
</dbReference>
<dbReference type="OrthoDB" id="2143914at2759"/>
<evidence type="ECO:0000256" key="6">
    <source>
        <dbReference type="ARBA" id="ARBA00023242"/>
    </source>
</evidence>
<dbReference type="InterPro" id="IPR017930">
    <property type="entry name" value="Myb_dom"/>
</dbReference>
<feature type="domain" description="HTH myb-type" evidence="9">
    <location>
        <begin position="45"/>
        <end position="99"/>
    </location>
</feature>
<dbReference type="InterPro" id="IPR009057">
    <property type="entry name" value="Homeodomain-like_sf"/>
</dbReference>
<evidence type="ECO:0000259" key="8">
    <source>
        <dbReference type="PROSITE" id="PS50090"/>
    </source>
</evidence>
<protein>
    <submittedName>
        <fullName evidence="10">Myb-related protein MYBAS1</fullName>
    </submittedName>
</protein>
<accession>A0A2I0B669</accession>
<keyword evidence="2" id="KW-0677">Repeat</keyword>
<dbReference type="GO" id="GO:0043565">
    <property type="term" value="F:sequence-specific DNA binding"/>
    <property type="evidence" value="ECO:0007669"/>
    <property type="project" value="InterPro"/>
</dbReference>
<keyword evidence="4" id="KW-0238">DNA-binding</keyword>
<dbReference type="GO" id="GO:0003700">
    <property type="term" value="F:DNA-binding transcription factor activity"/>
    <property type="evidence" value="ECO:0007669"/>
    <property type="project" value="InterPro"/>
</dbReference>
<dbReference type="SUPFAM" id="SSF46689">
    <property type="entry name" value="Homeodomain-like"/>
    <property type="match status" value="1"/>
</dbReference>
<evidence type="ECO:0000256" key="2">
    <source>
        <dbReference type="ARBA" id="ARBA00022737"/>
    </source>
</evidence>
<keyword evidence="3" id="KW-0805">Transcription regulation</keyword>
<dbReference type="FunFam" id="1.10.10.60:FF:000517">
    <property type="entry name" value="MYB-related transcription factor"/>
    <property type="match status" value="1"/>
</dbReference>
<dbReference type="PANTHER" id="PTHR45675:SF122">
    <property type="entry name" value="MYB-RELATED PROTEIN MYBAS1"/>
    <property type="match status" value="1"/>
</dbReference>
<dbReference type="AlphaFoldDB" id="A0A2I0B669"/>
<sequence>MAQHALDHIFCYDLLSLLSLPSPSVLIGLNRTGKSCRLRWVNYLHPGLKHGRLTPEEERLIVDVHSRWGNRWSRIARMLPGRTDNEIKNYWRTRMRKKAQERRNLLTMAGPFPSSSSSSSSSTSSSSSLGSLTNTTSSENAKEVKGFEEGVNGYIIDEIWNDLASPGASGLFSLEGCNDFPQASATTLSVHSPMWDYTESPPWSVGDDLKNFPIEWCSSSLFAN</sequence>
<dbReference type="InterPro" id="IPR044676">
    <property type="entry name" value="EOBI/EOBII-like_plant"/>
</dbReference>
<evidence type="ECO:0000256" key="1">
    <source>
        <dbReference type="ARBA" id="ARBA00004123"/>
    </source>
</evidence>
<dbReference type="Proteomes" id="UP000236161">
    <property type="component" value="Unassembled WGS sequence"/>
</dbReference>
<dbReference type="Pfam" id="PF00249">
    <property type="entry name" value="Myb_DNA-binding"/>
    <property type="match status" value="1"/>
</dbReference>
<dbReference type="PROSITE" id="PS51294">
    <property type="entry name" value="HTH_MYB"/>
    <property type="match status" value="1"/>
</dbReference>
<dbReference type="PROSITE" id="PS50090">
    <property type="entry name" value="MYB_LIKE"/>
    <property type="match status" value="1"/>
</dbReference>
<evidence type="ECO:0000256" key="7">
    <source>
        <dbReference type="SAM" id="MobiDB-lite"/>
    </source>
</evidence>
<evidence type="ECO:0000256" key="3">
    <source>
        <dbReference type="ARBA" id="ARBA00023015"/>
    </source>
</evidence>
<comment type="subcellular location">
    <subcellularLocation>
        <location evidence="1">Nucleus</location>
    </subcellularLocation>
</comment>